<dbReference type="OMA" id="MCFQKRS"/>
<protein>
    <submittedName>
        <fullName evidence="3">Uncharacterized protein</fullName>
    </submittedName>
</protein>
<dbReference type="eggNOG" id="ENOG502QS17">
    <property type="taxonomic scope" value="Eukaryota"/>
</dbReference>
<evidence type="ECO:0000256" key="2">
    <source>
        <dbReference type="SAM" id="Phobius"/>
    </source>
</evidence>
<keyword evidence="4" id="KW-1185">Reference proteome</keyword>
<keyword evidence="2" id="KW-0812">Transmembrane</keyword>
<accession>A0A0E0G8H1</accession>
<dbReference type="HOGENOM" id="CLU_051432_1_0_1"/>
<feature type="region of interest" description="Disordered" evidence="1">
    <location>
        <begin position="248"/>
        <end position="273"/>
    </location>
</feature>
<evidence type="ECO:0000313" key="4">
    <source>
        <dbReference type="Proteomes" id="UP000006591"/>
    </source>
</evidence>
<dbReference type="Pfam" id="PF12056">
    <property type="entry name" value="DUF3537"/>
    <property type="match status" value="2"/>
</dbReference>
<feature type="transmembrane region" description="Helical" evidence="2">
    <location>
        <begin position="140"/>
        <end position="160"/>
    </location>
</feature>
<dbReference type="InterPro" id="IPR021924">
    <property type="entry name" value="DUF3537"/>
</dbReference>
<dbReference type="PANTHER" id="PTHR31963">
    <property type="entry name" value="RAS GUANINE NUCLEOTIDE EXCHANGE FACTOR K"/>
    <property type="match status" value="1"/>
</dbReference>
<evidence type="ECO:0000256" key="1">
    <source>
        <dbReference type="SAM" id="MobiDB-lite"/>
    </source>
</evidence>
<dbReference type="EnsemblPlants" id="ONIVA02G23150.1">
    <property type="protein sequence ID" value="ONIVA02G23150.1"/>
    <property type="gene ID" value="ONIVA02G23150"/>
</dbReference>
<feature type="transmembrane region" description="Helical" evidence="2">
    <location>
        <begin position="166"/>
        <end position="189"/>
    </location>
</feature>
<reference evidence="3" key="2">
    <citation type="submission" date="2018-04" db="EMBL/GenBank/DDBJ databases">
        <title>OnivRS2 (Oryza nivara Reference Sequence Version 2).</title>
        <authorList>
            <person name="Zhang J."/>
            <person name="Kudrna D."/>
            <person name="Lee S."/>
            <person name="Talag J."/>
            <person name="Rajasekar S."/>
            <person name="Welchert J."/>
            <person name="Hsing Y.-I."/>
            <person name="Wing R.A."/>
        </authorList>
    </citation>
    <scope>NUCLEOTIDE SEQUENCE [LARGE SCALE GENOMIC DNA]</scope>
    <source>
        <strain evidence="3">SL10</strain>
    </source>
</reference>
<keyword evidence="2" id="KW-1133">Transmembrane helix</keyword>
<name>A0A0E0G8H1_ORYNI</name>
<reference evidence="3" key="1">
    <citation type="submission" date="2015-04" db="UniProtKB">
        <authorList>
            <consortium name="EnsemblPlants"/>
        </authorList>
    </citation>
    <scope>IDENTIFICATION</scope>
    <source>
        <strain evidence="3">SL10</strain>
    </source>
</reference>
<keyword evidence="2" id="KW-0472">Membrane</keyword>
<dbReference type="Gramene" id="ONIVA02G23150.1">
    <property type="protein sequence ID" value="ONIVA02G23150.1"/>
    <property type="gene ID" value="ONIVA02G23150"/>
</dbReference>
<feature type="compositionally biased region" description="Low complexity" evidence="1">
    <location>
        <begin position="249"/>
        <end position="258"/>
    </location>
</feature>
<proteinExistence type="predicted"/>
<dbReference type="PANTHER" id="PTHR31963:SF29">
    <property type="entry name" value="OS02G0566400 PROTEIN"/>
    <property type="match status" value="1"/>
</dbReference>
<dbReference type="AlphaFoldDB" id="A0A0E0G8H1"/>
<evidence type="ECO:0000313" key="3">
    <source>
        <dbReference type="EnsemblPlants" id="ONIVA02G23150.1"/>
    </source>
</evidence>
<dbReference type="STRING" id="4536.A0A0E0G8H1"/>
<feature type="transmembrane region" description="Helical" evidence="2">
    <location>
        <begin position="307"/>
        <end position="325"/>
    </location>
</feature>
<sequence length="331" mass="36002">MAEDAPPSSLPLLLPRKSLSSSSAQRKQQYARCVSHAGDELHSFRSCLAWMCVDHSTRARGAASWAAFLLLAVAAPSAATLALPSPVGGGGSPFDGQVQILRMKGFAREFCRFADVAAVLESHRRIRKQLHRISHRYRRFILCCLVLVTASQFAALLATTRPHAQINLATAGELALCSLSLVAGLLVCLQSAAKITHKTQAITSVAAGWHADATINAFDNDQEDPNPDLPRIVGYLVPVNAYWMASGESSSDSSSSSSSDDDDSGHPKSKYIPFQNNHCFQQRQALVTYLENNRAGITVYGFVVDRTWLHALFMIEFSLVMWLLGKTVGIS</sequence>
<dbReference type="Proteomes" id="UP000006591">
    <property type="component" value="Chromosome 2"/>
</dbReference>
<organism evidence="3">
    <name type="scientific">Oryza nivara</name>
    <name type="common">Indian wild rice</name>
    <name type="synonym">Oryza sativa f. spontanea</name>
    <dbReference type="NCBI Taxonomy" id="4536"/>
    <lineage>
        <taxon>Eukaryota</taxon>
        <taxon>Viridiplantae</taxon>
        <taxon>Streptophyta</taxon>
        <taxon>Embryophyta</taxon>
        <taxon>Tracheophyta</taxon>
        <taxon>Spermatophyta</taxon>
        <taxon>Magnoliopsida</taxon>
        <taxon>Liliopsida</taxon>
        <taxon>Poales</taxon>
        <taxon>Poaceae</taxon>
        <taxon>BOP clade</taxon>
        <taxon>Oryzoideae</taxon>
        <taxon>Oryzeae</taxon>
        <taxon>Oryzinae</taxon>
        <taxon>Oryza</taxon>
    </lineage>
</organism>